<dbReference type="Gene3D" id="3.40.50.720">
    <property type="entry name" value="NAD(P)-binding Rossmann-like Domain"/>
    <property type="match status" value="1"/>
</dbReference>
<evidence type="ECO:0000313" key="3">
    <source>
        <dbReference type="Proteomes" id="UP000076577"/>
    </source>
</evidence>
<feature type="domain" description="NAD-dependent epimerase/dehydratase" evidence="1">
    <location>
        <begin position="85"/>
        <end position="199"/>
    </location>
</feature>
<dbReference type="AlphaFoldDB" id="A0A166A5A3"/>
<dbReference type="OrthoDB" id="9801785at2"/>
<dbReference type="EMBL" id="LMCB01000006">
    <property type="protein sequence ID" value="KZL20637.1"/>
    <property type="molecule type" value="Genomic_DNA"/>
</dbReference>
<name>A0A166A5A3_9HYPH</name>
<dbReference type="PATRIC" id="fig|989403.3.peg.1207"/>
<keyword evidence="2" id="KW-0560">Oxidoreductase</keyword>
<keyword evidence="3" id="KW-1185">Reference proteome</keyword>
<dbReference type="RefSeq" id="WP_074882157.1">
    <property type="nucleotide sequence ID" value="NZ_FOFM01000007.1"/>
</dbReference>
<reference evidence="2 3" key="1">
    <citation type="journal article" date="2016" name="Front. Microbiol.">
        <title>Comparative Genomic Analysis Reveals a Diverse Repertoire of Genes Involved in Prokaryote-Eukaryote Interactions within the Pseudovibrio Genus.</title>
        <authorList>
            <person name="Romano S."/>
            <person name="Fernandez-Guerra A."/>
            <person name="Reen F.J."/>
            <person name="Glockner F.O."/>
            <person name="Crowley S.P."/>
            <person name="O'Sullivan O."/>
            <person name="Cotter P.D."/>
            <person name="Adams C."/>
            <person name="Dobson A.D."/>
            <person name="O'Gara F."/>
        </authorList>
    </citation>
    <scope>NUCLEOTIDE SEQUENCE [LARGE SCALE GENOMIC DNA]</scope>
    <source>
        <strain evidence="2 3">Ad2</strain>
    </source>
</reference>
<dbReference type="InterPro" id="IPR036291">
    <property type="entry name" value="NAD(P)-bd_dom_sf"/>
</dbReference>
<dbReference type="InterPro" id="IPR001509">
    <property type="entry name" value="Epimerase_deHydtase"/>
</dbReference>
<dbReference type="SUPFAM" id="SSF51735">
    <property type="entry name" value="NAD(P)-binding Rossmann-fold domains"/>
    <property type="match status" value="1"/>
</dbReference>
<dbReference type="EC" id="1.1.1.271" evidence="2"/>
<comment type="caution">
    <text evidence="2">The sequence shown here is derived from an EMBL/GenBank/DDBJ whole genome shotgun (WGS) entry which is preliminary data.</text>
</comment>
<dbReference type="STRING" id="989403.SAMN05421798_107254"/>
<dbReference type="GO" id="GO:0050577">
    <property type="term" value="F:GDP-L-fucose synthase activity"/>
    <property type="evidence" value="ECO:0007669"/>
    <property type="project" value="UniProtKB-EC"/>
</dbReference>
<accession>A0A166A5A3</accession>
<gene>
    <name evidence="2" type="primary">fcl_1</name>
    <name evidence="2" type="ORF">PsAD2_01123</name>
</gene>
<dbReference type="Proteomes" id="UP000076577">
    <property type="component" value="Unassembled WGS sequence"/>
</dbReference>
<organism evidence="2 3">
    <name type="scientific">Pseudovibrio axinellae</name>
    <dbReference type="NCBI Taxonomy" id="989403"/>
    <lineage>
        <taxon>Bacteria</taxon>
        <taxon>Pseudomonadati</taxon>
        <taxon>Pseudomonadota</taxon>
        <taxon>Alphaproteobacteria</taxon>
        <taxon>Hyphomicrobiales</taxon>
        <taxon>Stappiaceae</taxon>
        <taxon>Pseudovibrio</taxon>
    </lineage>
</organism>
<proteinExistence type="predicted"/>
<sequence length="307" mass="34388">MHKLLVIGGSGFVRASLVPALLSKDYNVTLLNRGSQPVPGTNQLIADRNDPFAMQQTAGRYEAVIDTSAYTRAQAELAFNIFGIHAKKWIHLSSAAVYKETKNHLPGEKDPIGGASVWGDYGRGKSAADEFLLSQEHTPAIALRPPYLYGPHNNIDCEQFVWARALTERPIILPADGRTKLQFLHEEDLASFILYLLAMHAMPTCAVNLADPHILTIEQWVKMLCKIAGIKPDILYGEDVAPGIPPRGYFPFRDFDCALDVTNYLENFDWQPHYTLRDGFTQTFNSYSQEELARSSPPTFAEKEIEY</sequence>
<evidence type="ECO:0000313" key="2">
    <source>
        <dbReference type="EMBL" id="KZL20637.1"/>
    </source>
</evidence>
<dbReference type="InterPro" id="IPR050177">
    <property type="entry name" value="Lipid_A_modif_metabolic_enz"/>
</dbReference>
<evidence type="ECO:0000259" key="1">
    <source>
        <dbReference type="Pfam" id="PF01370"/>
    </source>
</evidence>
<dbReference type="Pfam" id="PF01370">
    <property type="entry name" value="Epimerase"/>
    <property type="match status" value="1"/>
</dbReference>
<dbReference type="PANTHER" id="PTHR43245">
    <property type="entry name" value="BIFUNCTIONAL POLYMYXIN RESISTANCE PROTEIN ARNA"/>
    <property type="match status" value="1"/>
</dbReference>
<protein>
    <submittedName>
        <fullName evidence="2">GDP-L-fucose synthase</fullName>
        <ecNumber evidence="2">1.1.1.271</ecNumber>
    </submittedName>
</protein>